<organism evidence="7">
    <name type="scientific">Callorhinchus milii</name>
    <name type="common">Ghost shark</name>
    <dbReference type="NCBI Taxonomy" id="7868"/>
    <lineage>
        <taxon>Eukaryota</taxon>
        <taxon>Metazoa</taxon>
        <taxon>Chordata</taxon>
        <taxon>Craniata</taxon>
        <taxon>Vertebrata</taxon>
        <taxon>Chondrichthyes</taxon>
        <taxon>Holocephali</taxon>
        <taxon>Chimaeriformes</taxon>
        <taxon>Callorhinchidae</taxon>
        <taxon>Callorhinchus</taxon>
    </lineage>
</organism>
<dbReference type="SUPFAM" id="SSF103473">
    <property type="entry name" value="MFS general substrate transporter"/>
    <property type="match status" value="1"/>
</dbReference>
<dbReference type="RefSeq" id="XP_042198014.1">
    <property type="nucleotide sequence ID" value="XM_042342080.1"/>
</dbReference>
<dbReference type="GO" id="GO:0016020">
    <property type="term" value="C:membrane"/>
    <property type="evidence" value="ECO:0007669"/>
    <property type="project" value="UniProtKB-SubCell"/>
</dbReference>
<comment type="similarity">
    <text evidence="2">Belongs to the major facilitator superfamily.</text>
</comment>
<dbReference type="KEGG" id="cmk:103182431"/>
<dbReference type="OrthoDB" id="413079at2759"/>
<feature type="transmembrane region" description="Helical" evidence="6">
    <location>
        <begin position="294"/>
        <end position="324"/>
    </location>
</feature>
<protein>
    <submittedName>
        <fullName evidence="7">Major facilitator superfamily domain-containing protein 4-like protein</fullName>
    </submittedName>
</protein>
<keyword evidence="4 6" id="KW-1133">Transmembrane helix</keyword>
<feature type="transmembrane region" description="Helical" evidence="6">
    <location>
        <begin position="454"/>
        <end position="476"/>
    </location>
</feature>
<dbReference type="AlphaFoldDB" id="V9KQ15"/>
<feature type="transmembrane region" description="Helical" evidence="6">
    <location>
        <begin position="20"/>
        <end position="39"/>
    </location>
</feature>
<feature type="transmembrane region" description="Helical" evidence="6">
    <location>
        <begin position="51"/>
        <end position="70"/>
    </location>
</feature>
<sequence>MFDDHRWSLLKWNLQPTLTLWSAFCSFGLCIAVLGPTLLDLRCQTHSTLPQITWVFFSQNLCILLGTIFGGAFKKTFFYSLAGLFVSTLMISIVFTIIPFCTDVIVLTLVVAIGGLAMGCIDTIANIQLVNIYQKDSAIFLQVLHFCMGFGAFLSPMIADPFLSETSCIHTNGSLNTTAPDLSHMRHSLVGYPAVNHTSFHLVTKGDAITNVSYAFWIMALINLPVPVAVFFLMNKVKFGGCCGKKNVPLLTGADPPQALQMEGISSSSEKEKDGDHSSFLDCFKSLDLQDIPCTFFAIHIVSATVLFMSDGILGLYSAFVYSYAVREPLNMGSRLAGYLPSIFWAFITVGRLASIPVSGRLKPCTMVFINLGGIIGTFILMLCFATNWVCLFVGTGLLGFFLSSTFPSMLAYTEDVLNYKGCATTVLVTGACIGEMALQTLVGSVIYSHPSNVFLLCGLVFGCLALVFYLLLLLVHRLHIHFSLTAISKRVLIPEVRATYQR</sequence>
<reference evidence="7" key="1">
    <citation type="journal article" date="2014" name="Nature">
        <title>Elephant shark genome provides unique insights into gnathostome evolution.</title>
        <authorList>
            <consortium name="International Elephant Shark Genome Sequencing Consortium"/>
            <person name="Venkatesh B."/>
            <person name="Lee A.P."/>
            <person name="Ravi V."/>
            <person name="Maurya A.K."/>
            <person name="Lian M.M."/>
            <person name="Swann J.B."/>
            <person name="Ohta Y."/>
            <person name="Flajnik M.F."/>
            <person name="Sutoh Y."/>
            <person name="Kasahara M."/>
            <person name="Hoon S."/>
            <person name="Gangu V."/>
            <person name="Roy S.W."/>
            <person name="Irimia M."/>
            <person name="Korzh V."/>
            <person name="Kondrychyn I."/>
            <person name="Lim Z.W."/>
            <person name="Tay B.H."/>
            <person name="Tohari S."/>
            <person name="Kong K.W."/>
            <person name="Ho S."/>
            <person name="Lorente-Galdos B."/>
            <person name="Quilez J."/>
            <person name="Marques-Bonet T."/>
            <person name="Raney B.J."/>
            <person name="Ingham P.W."/>
            <person name="Tay A."/>
            <person name="Hillier L.W."/>
            <person name="Minx P."/>
            <person name="Boehm T."/>
            <person name="Wilson R.K."/>
            <person name="Brenner S."/>
            <person name="Warren W.C."/>
        </authorList>
    </citation>
    <scope>NUCLEOTIDE SEQUENCE</scope>
    <source>
        <tissue evidence="7">Kidney</tissue>
    </source>
</reference>
<feature type="transmembrane region" description="Helical" evidence="6">
    <location>
        <begin position="214"/>
        <end position="234"/>
    </location>
</feature>
<keyword evidence="3 6" id="KW-0812">Transmembrane</keyword>
<dbReference type="Gene3D" id="1.20.1250.20">
    <property type="entry name" value="MFS general substrate transporter like domains"/>
    <property type="match status" value="2"/>
</dbReference>
<dbReference type="GeneID" id="103182431"/>
<dbReference type="PANTHER" id="PTHR23121">
    <property type="entry name" value="SODIUM-DEPENDENT GLUCOSE TRANSPORTER 1"/>
    <property type="match status" value="1"/>
</dbReference>
<feature type="transmembrane region" description="Helical" evidence="6">
    <location>
        <begin position="336"/>
        <end position="354"/>
    </location>
</feature>
<dbReference type="CTD" id="393503"/>
<keyword evidence="5 6" id="KW-0472">Membrane</keyword>
<feature type="transmembrane region" description="Helical" evidence="6">
    <location>
        <begin position="425"/>
        <end position="448"/>
    </location>
</feature>
<evidence type="ECO:0000256" key="6">
    <source>
        <dbReference type="SAM" id="Phobius"/>
    </source>
</evidence>
<dbReference type="InterPro" id="IPR036259">
    <property type="entry name" value="MFS_trans_sf"/>
</dbReference>
<name>V9KQ15_CALMI</name>
<evidence type="ECO:0000256" key="3">
    <source>
        <dbReference type="ARBA" id="ARBA00022692"/>
    </source>
</evidence>
<accession>V9KQ15</accession>
<dbReference type="RefSeq" id="XP_042198015.1">
    <property type="nucleotide sequence ID" value="XM_042342081.1"/>
</dbReference>
<evidence type="ECO:0000256" key="1">
    <source>
        <dbReference type="ARBA" id="ARBA00004141"/>
    </source>
</evidence>
<evidence type="ECO:0000256" key="5">
    <source>
        <dbReference type="ARBA" id="ARBA00023136"/>
    </source>
</evidence>
<feature type="transmembrane region" description="Helical" evidence="6">
    <location>
        <begin position="366"/>
        <end position="386"/>
    </location>
</feature>
<feature type="transmembrane region" description="Helical" evidence="6">
    <location>
        <begin position="392"/>
        <end position="413"/>
    </location>
</feature>
<feature type="transmembrane region" description="Helical" evidence="6">
    <location>
        <begin position="139"/>
        <end position="159"/>
    </location>
</feature>
<proteinExistence type="evidence at transcript level"/>
<dbReference type="PANTHER" id="PTHR23121:SF10">
    <property type="entry name" value="MAJOR FACILITATOR SUPERFAMILY DOMAIN-CONTAINING PROTEIN 4A"/>
    <property type="match status" value="1"/>
</dbReference>
<evidence type="ECO:0000313" key="7">
    <source>
        <dbReference type="EMBL" id="AFP00420.1"/>
    </source>
</evidence>
<feature type="transmembrane region" description="Helical" evidence="6">
    <location>
        <begin position="104"/>
        <end position="127"/>
    </location>
</feature>
<comment type="subcellular location">
    <subcellularLocation>
        <location evidence="1">Membrane</location>
        <topology evidence="1">Multi-pass membrane protein</topology>
    </subcellularLocation>
</comment>
<evidence type="ECO:0000256" key="2">
    <source>
        <dbReference type="ARBA" id="ARBA00008335"/>
    </source>
</evidence>
<dbReference type="EMBL" id="JW867902">
    <property type="protein sequence ID" value="AFP00420.1"/>
    <property type="molecule type" value="mRNA"/>
</dbReference>
<feature type="transmembrane region" description="Helical" evidence="6">
    <location>
        <begin position="77"/>
        <end position="98"/>
    </location>
</feature>
<evidence type="ECO:0000256" key="4">
    <source>
        <dbReference type="ARBA" id="ARBA00022989"/>
    </source>
</evidence>